<dbReference type="Proteomes" id="UP001221142">
    <property type="component" value="Unassembled WGS sequence"/>
</dbReference>
<keyword evidence="2" id="KW-1185">Reference proteome</keyword>
<accession>A0AAD7BRY7</accession>
<sequence length="175" mass="20672">MFRLFRRISLTQTEHVYHAYHYRDRHNVAYRPQPGTILPTGWSCDWKSWEYNDLDIYQDCLQDEFEITSLIEPLAHEISSSKSVFYAGGEYYFHFPAEMMILQRFTGTFKSHDDFVQRFRTELKAGTWVDVPICETPPGLLTLEEIRAHPLLSREVLGGEELSEIVDEIIKKREH</sequence>
<evidence type="ECO:0000313" key="1">
    <source>
        <dbReference type="EMBL" id="KAJ7628932.1"/>
    </source>
</evidence>
<proteinExistence type="predicted"/>
<reference evidence="1" key="1">
    <citation type="submission" date="2023-03" db="EMBL/GenBank/DDBJ databases">
        <title>Massive genome expansion in bonnet fungi (Mycena s.s.) driven by repeated elements and novel gene families across ecological guilds.</title>
        <authorList>
            <consortium name="Lawrence Berkeley National Laboratory"/>
            <person name="Harder C.B."/>
            <person name="Miyauchi S."/>
            <person name="Viragh M."/>
            <person name="Kuo A."/>
            <person name="Thoen E."/>
            <person name="Andreopoulos B."/>
            <person name="Lu D."/>
            <person name="Skrede I."/>
            <person name="Drula E."/>
            <person name="Henrissat B."/>
            <person name="Morin E."/>
            <person name="Kohler A."/>
            <person name="Barry K."/>
            <person name="LaButti K."/>
            <person name="Morin E."/>
            <person name="Salamov A."/>
            <person name="Lipzen A."/>
            <person name="Mereny Z."/>
            <person name="Hegedus B."/>
            <person name="Baldrian P."/>
            <person name="Stursova M."/>
            <person name="Weitz H."/>
            <person name="Taylor A."/>
            <person name="Grigoriev I.V."/>
            <person name="Nagy L.G."/>
            <person name="Martin F."/>
            <person name="Kauserud H."/>
        </authorList>
    </citation>
    <scope>NUCLEOTIDE SEQUENCE</scope>
    <source>
        <strain evidence="1">9284</strain>
    </source>
</reference>
<name>A0AAD7BRY7_9AGAR</name>
<evidence type="ECO:0000313" key="2">
    <source>
        <dbReference type="Proteomes" id="UP001221142"/>
    </source>
</evidence>
<protein>
    <submittedName>
        <fullName evidence="1">Uncharacterized protein</fullName>
    </submittedName>
</protein>
<organism evidence="1 2">
    <name type="scientific">Roridomyces roridus</name>
    <dbReference type="NCBI Taxonomy" id="1738132"/>
    <lineage>
        <taxon>Eukaryota</taxon>
        <taxon>Fungi</taxon>
        <taxon>Dikarya</taxon>
        <taxon>Basidiomycota</taxon>
        <taxon>Agaricomycotina</taxon>
        <taxon>Agaricomycetes</taxon>
        <taxon>Agaricomycetidae</taxon>
        <taxon>Agaricales</taxon>
        <taxon>Marasmiineae</taxon>
        <taxon>Mycenaceae</taxon>
        <taxon>Roridomyces</taxon>
    </lineage>
</organism>
<comment type="caution">
    <text evidence="1">The sequence shown here is derived from an EMBL/GenBank/DDBJ whole genome shotgun (WGS) entry which is preliminary data.</text>
</comment>
<dbReference type="EMBL" id="JARKIF010000010">
    <property type="protein sequence ID" value="KAJ7628932.1"/>
    <property type="molecule type" value="Genomic_DNA"/>
</dbReference>
<dbReference type="AlphaFoldDB" id="A0AAD7BRY7"/>
<gene>
    <name evidence="1" type="ORF">FB45DRAFT_867896</name>
</gene>